<keyword evidence="3" id="KW-1185">Reference proteome</keyword>
<feature type="compositionally biased region" description="Low complexity" evidence="1">
    <location>
        <begin position="158"/>
        <end position="170"/>
    </location>
</feature>
<sequence length="292" mass="31307">MFTPSTAGRHLSAALGLPTPSAINGQSARFPFIQQEKEPDHNAASTMLPPPYLGRTSITPKRETQLLRTETRSVQPKNEFAPLPNPREILAPAGGSAVSHSTENAEVTLQASVVSSEGQLHSDGQLQESSQRVVPRLRPNLTVAIPNPNREDFASGTPSGLHSMSSPSSGNESFRGLMSARLPGMTPTGLGAWAPWNQLTPSERDSIPVPLTPFLNYNLDGSGDSAQLGFGSGHHFSLPSPTNAGLLPLTPRVIGYDPLATSRAEGQSLLPSKRSIDHLFDQTDNQFPKRQR</sequence>
<name>R7Q8L4_CHOCR</name>
<evidence type="ECO:0000313" key="2">
    <source>
        <dbReference type="EMBL" id="CDF33731.1"/>
    </source>
</evidence>
<reference evidence="3" key="1">
    <citation type="journal article" date="2013" name="Proc. Natl. Acad. Sci. U.S.A.">
        <title>Genome structure and metabolic features in the red seaweed Chondrus crispus shed light on evolution of the Archaeplastida.</title>
        <authorList>
            <person name="Collen J."/>
            <person name="Porcel B."/>
            <person name="Carre W."/>
            <person name="Ball S.G."/>
            <person name="Chaparro C."/>
            <person name="Tonon T."/>
            <person name="Barbeyron T."/>
            <person name="Michel G."/>
            <person name="Noel B."/>
            <person name="Valentin K."/>
            <person name="Elias M."/>
            <person name="Artiguenave F."/>
            <person name="Arun A."/>
            <person name="Aury J.M."/>
            <person name="Barbosa-Neto J.F."/>
            <person name="Bothwell J.H."/>
            <person name="Bouget F.Y."/>
            <person name="Brillet L."/>
            <person name="Cabello-Hurtado F."/>
            <person name="Capella-Gutierrez S."/>
            <person name="Charrier B."/>
            <person name="Cladiere L."/>
            <person name="Cock J.M."/>
            <person name="Coelho S.M."/>
            <person name="Colleoni C."/>
            <person name="Czjzek M."/>
            <person name="Da Silva C."/>
            <person name="Delage L."/>
            <person name="Denoeud F."/>
            <person name="Deschamps P."/>
            <person name="Dittami S.M."/>
            <person name="Gabaldon T."/>
            <person name="Gachon C.M."/>
            <person name="Groisillier A."/>
            <person name="Herve C."/>
            <person name="Jabbari K."/>
            <person name="Katinka M."/>
            <person name="Kloareg B."/>
            <person name="Kowalczyk N."/>
            <person name="Labadie K."/>
            <person name="Leblanc C."/>
            <person name="Lopez P.J."/>
            <person name="McLachlan D.H."/>
            <person name="Meslet-Cladiere L."/>
            <person name="Moustafa A."/>
            <person name="Nehr Z."/>
            <person name="Nyvall Collen P."/>
            <person name="Panaud O."/>
            <person name="Partensky F."/>
            <person name="Poulain J."/>
            <person name="Rensing S.A."/>
            <person name="Rousvoal S."/>
            <person name="Samson G."/>
            <person name="Symeonidi A."/>
            <person name="Weissenbach J."/>
            <person name="Zambounis A."/>
            <person name="Wincker P."/>
            <person name="Boyen C."/>
        </authorList>
    </citation>
    <scope>NUCLEOTIDE SEQUENCE [LARGE SCALE GENOMIC DNA]</scope>
    <source>
        <strain evidence="3">cv. Stackhouse</strain>
    </source>
</reference>
<dbReference type="RefSeq" id="XP_005713550.1">
    <property type="nucleotide sequence ID" value="XM_005713493.1"/>
</dbReference>
<dbReference type="Gramene" id="CDF33731">
    <property type="protein sequence ID" value="CDF33731"/>
    <property type="gene ID" value="CHC_T00002517001"/>
</dbReference>
<dbReference type="KEGG" id="ccp:CHC_T00002517001"/>
<gene>
    <name evidence="2" type="ORF">CHC_T00002517001</name>
</gene>
<dbReference type="EMBL" id="HG001656">
    <property type="protein sequence ID" value="CDF33731.1"/>
    <property type="molecule type" value="Genomic_DNA"/>
</dbReference>
<protein>
    <submittedName>
        <fullName evidence="2">Uncharacterized protein</fullName>
    </submittedName>
</protein>
<dbReference type="Proteomes" id="UP000012073">
    <property type="component" value="Unassembled WGS sequence"/>
</dbReference>
<accession>R7Q8L4</accession>
<dbReference type="AlphaFoldDB" id="R7Q8L4"/>
<dbReference type="GeneID" id="17321265"/>
<feature type="region of interest" description="Disordered" evidence="1">
    <location>
        <begin position="268"/>
        <end position="292"/>
    </location>
</feature>
<feature type="region of interest" description="Disordered" evidence="1">
    <location>
        <begin position="67"/>
        <end position="86"/>
    </location>
</feature>
<proteinExistence type="predicted"/>
<evidence type="ECO:0000256" key="1">
    <source>
        <dbReference type="SAM" id="MobiDB-lite"/>
    </source>
</evidence>
<feature type="region of interest" description="Disordered" evidence="1">
    <location>
        <begin position="142"/>
        <end position="173"/>
    </location>
</feature>
<evidence type="ECO:0000313" key="3">
    <source>
        <dbReference type="Proteomes" id="UP000012073"/>
    </source>
</evidence>
<feature type="compositionally biased region" description="Polar residues" evidence="1">
    <location>
        <begin position="282"/>
        <end position="292"/>
    </location>
</feature>
<organism evidence="2 3">
    <name type="scientific">Chondrus crispus</name>
    <name type="common">Carrageen Irish moss</name>
    <name type="synonym">Polymorpha crispa</name>
    <dbReference type="NCBI Taxonomy" id="2769"/>
    <lineage>
        <taxon>Eukaryota</taxon>
        <taxon>Rhodophyta</taxon>
        <taxon>Florideophyceae</taxon>
        <taxon>Rhodymeniophycidae</taxon>
        <taxon>Gigartinales</taxon>
        <taxon>Gigartinaceae</taxon>
        <taxon>Chondrus</taxon>
    </lineage>
</organism>